<sequence>MKSLFLSFLFLCLSSFGYAQKFRIPNKKKSDKIHFKLINNLIIIPVEVNGVKLSFLLDTGVSKPIIFNVLHISDSLKFKESETIFLMGLGDGEPIEASKSINNVVKIGEVINLHQDFYAINNSDLNLAPRLGIPVHGIIGYDLFKDLTIEINYSRKFIRLTEPENFKYKPNRKSEKLHLEFYSNKPYINAEVTIKEKNIPVKLLIDSGGSDALWLFEDDSLNIHAGERYFNDFLGHGLSGSVFGKRSKVDGFNLKRFNLKQVNVAYPDSSSIIMAKNHKERNGSLSGNILKRFNVIFDYPKGFVTFKRNGYFKEKFNYNHSGIELAHDGVRLVKEVDDSNRRLKNSNLQNDTGGNNQLVVNVETHYKLVLKPAYAIVELRKNSPADLAGLRIGDLILTVNNKPAYRFSLQEITNKFYDDVGKRVKLKIERKGVVRDYSFTLKSPY</sequence>
<dbReference type="RefSeq" id="WP_044625940.1">
    <property type="nucleotide sequence ID" value="NZ_JTDV01000003.1"/>
</dbReference>
<evidence type="ECO:0000313" key="4">
    <source>
        <dbReference type="Proteomes" id="UP000032361"/>
    </source>
</evidence>
<dbReference type="InterPro" id="IPR041489">
    <property type="entry name" value="PDZ_6"/>
</dbReference>
<accession>A0A0D7W3E0</accession>
<feature type="domain" description="PDZ" evidence="2">
    <location>
        <begin position="345"/>
        <end position="432"/>
    </location>
</feature>
<dbReference type="InterPro" id="IPR021109">
    <property type="entry name" value="Peptidase_aspartic_dom_sf"/>
</dbReference>
<evidence type="ECO:0000313" key="3">
    <source>
        <dbReference type="EMBL" id="KJD33549.1"/>
    </source>
</evidence>
<proteinExistence type="predicted"/>
<reference evidence="3 4" key="1">
    <citation type="journal article" date="2015" name="Antonie Van Leeuwenhoek">
        <title>Tamlana nanhaiensis sp. nov., isolated from surface seawater collected from the South China Sea.</title>
        <authorList>
            <person name="Liu X."/>
            <person name="Lai Q."/>
            <person name="Du Y."/>
            <person name="Li G."/>
            <person name="Sun F."/>
            <person name="Shao Z."/>
        </authorList>
    </citation>
    <scope>NUCLEOTIDE SEQUENCE [LARGE SCALE GENOMIC DNA]</scope>
    <source>
        <strain evidence="3 4">FHC16</strain>
    </source>
</reference>
<dbReference type="SMART" id="SM00228">
    <property type="entry name" value="PDZ"/>
    <property type="match status" value="1"/>
</dbReference>
<feature type="signal peptide" evidence="1">
    <location>
        <begin position="1"/>
        <end position="19"/>
    </location>
</feature>
<name>A0A0D7W3E0_9FLAO</name>
<dbReference type="AlphaFoldDB" id="A0A0D7W3E0"/>
<protein>
    <submittedName>
        <fullName evidence="3">Signaling protein</fullName>
    </submittedName>
</protein>
<dbReference type="Proteomes" id="UP000032361">
    <property type="component" value="Unassembled WGS sequence"/>
</dbReference>
<keyword evidence="1" id="KW-0732">Signal</keyword>
<dbReference type="PATRIC" id="fig|1382798.3.peg.2682"/>
<organism evidence="3 4">
    <name type="scientific">Neotamlana nanhaiensis</name>
    <dbReference type="NCBI Taxonomy" id="1382798"/>
    <lineage>
        <taxon>Bacteria</taxon>
        <taxon>Pseudomonadati</taxon>
        <taxon>Bacteroidota</taxon>
        <taxon>Flavobacteriia</taxon>
        <taxon>Flavobacteriales</taxon>
        <taxon>Flavobacteriaceae</taxon>
        <taxon>Neotamlana</taxon>
    </lineage>
</organism>
<dbReference type="OrthoDB" id="3521766at2"/>
<dbReference type="EMBL" id="JTDV01000003">
    <property type="protein sequence ID" value="KJD33549.1"/>
    <property type="molecule type" value="Genomic_DNA"/>
</dbReference>
<dbReference type="InterPro" id="IPR001478">
    <property type="entry name" value="PDZ"/>
</dbReference>
<dbReference type="Gene3D" id="2.30.42.10">
    <property type="match status" value="1"/>
</dbReference>
<dbReference type="Gene3D" id="2.40.70.10">
    <property type="entry name" value="Acid Proteases"/>
    <property type="match status" value="1"/>
</dbReference>
<dbReference type="STRING" id="1382798.PK35_06815"/>
<gene>
    <name evidence="3" type="ORF">PK35_06815</name>
</gene>
<dbReference type="InterPro" id="IPR036034">
    <property type="entry name" value="PDZ_sf"/>
</dbReference>
<keyword evidence="4" id="KW-1185">Reference proteome</keyword>
<evidence type="ECO:0000256" key="1">
    <source>
        <dbReference type="SAM" id="SignalP"/>
    </source>
</evidence>
<dbReference type="SUPFAM" id="SSF50630">
    <property type="entry name" value="Acid proteases"/>
    <property type="match status" value="1"/>
</dbReference>
<dbReference type="SUPFAM" id="SSF50156">
    <property type="entry name" value="PDZ domain-like"/>
    <property type="match status" value="1"/>
</dbReference>
<dbReference type="Pfam" id="PF13650">
    <property type="entry name" value="Asp_protease_2"/>
    <property type="match status" value="1"/>
</dbReference>
<feature type="chain" id="PRO_5002325205" evidence="1">
    <location>
        <begin position="20"/>
        <end position="445"/>
    </location>
</feature>
<evidence type="ECO:0000259" key="2">
    <source>
        <dbReference type="PROSITE" id="PS50106"/>
    </source>
</evidence>
<dbReference type="Pfam" id="PF17820">
    <property type="entry name" value="PDZ_6"/>
    <property type="match status" value="1"/>
</dbReference>
<comment type="caution">
    <text evidence="3">The sequence shown here is derived from an EMBL/GenBank/DDBJ whole genome shotgun (WGS) entry which is preliminary data.</text>
</comment>
<dbReference type="PROSITE" id="PS50106">
    <property type="entry name" value="PDZ"/>
    <property type="match status" value="1"/>
</dbReference>